<dbReference type="InterPro" id="IPR036267">
    <property type="entry name" value="RuvA_C_sf"/>
</dbReference>
<dbReference type="Pfam" id="PF07499">
    <property type="entry name" value="RuvA_C"/>
    <property type="match status" value="1"/>
</dbReference>
<dbReference type="GO" id="GO:0005524">
    <property type="term" value="F:ATP binding"/>
    <property type="evidence" value="ECO:0007669"/>
    <property type="project" value="InterPro"/>
</dbReference>
<evidence type="ECO:0000256" key="4">
    <source>
        <dbReference type="ARBA" id="ARBA00023204"/>
    </source>
</evidence>
<dbReference type="Pfam" id="PF01330">
    <property type="entry name" value="RuvA_N"/>
    <property type="match status" value="1"/>
</dbReference>
<reference evidence="6" key="1">
    <citation type="submission" date="2020-05" db="EMBL/GenBank/DDBJ databases">
        <authorList>
            <person name="Chiriac C."/>
            <person name="Salcher M."/>
            <person name="Ghai R."/>
            <person name="Kavagutti S V."/>
        </authorList>
    </citation>
    <scope>NUCLEOTIDE SEQUENCE</scope>
</reference>
<sequence length="192" mass="19816">MIASLTGKVLASSNGQVVVDVHGVGYLVHTTTGKTPRLSVGATATFFTSLVVREDALTIFGFLTTDELDAFELLRSVNGVGPKSALAILAQLSVDKVSQAIADESDATFKAVSGIGAKTAKLIVLTLAGKMIAGGSASPEPRGFESAVSALVGLGWSERQARESVSKVKGTDLSDQDLLKAALQLLSKARKA</sequence>
<dbReference type="GO" id="GO:0009378">
    <property type="term" value="F:four-way junction helicase activity"/>
    <property type="evidence" value="ECO:0007669"/>
    <property type="project" value="InterPro"/>
</dbReference>
<evidence type="ECO:0000256" key="3">
    <source>
        <dbReference type="ARBA" id="ARBA00023125"/>
    </source>
</evidence>
<gene>
    <name evidence="6" type="ORF">UFOPK2032_00489</name>
</gene>
<protein>
    <submittedName>
        <fullName evidence="6">Unannotated protein</fullName>
    </submittedName>
</protein>
<dbReference type="InterPro" id="IPR003583">
    <property type="entry name" value="Hlx-hairpin-Hlx_DNA-bd_motif"/>
</dbReference>
<organism evidence="6">
    <name type="scientific">freshwater metagenome</name>
    <dbReference type="NCBI Taxonomy" id="449393"/>
    <lineage>
        <taxon>unclassified sequences</taxon>
        <taxon>metagenomes</taxon>
        <taxon>ecological metagenomes</taxon>
    </lineage>
</organism>
<name>A0A6J6IYQ3_9ZZZZ</name>
<evidence type="ECO:0000259" key="5">
    <source>
        <dbReference type="SMART" id="SM00278"/>
    </source>
</evidence>
<dbReference type="InterPro" id="IPR012340">
    <property type="entry name" value="NA-bd_OB-fold"/>
</dbReference>
<feature type="domain" description="Helix-hairpin-helix DNA-binding motif class 1" evidence="5">
    <location>
        <begin position="72"/>
        <end position="91"/>
    </location>
</feature>
<keyword evidence="4" id="KW-0234">DNA repair</keyword>
<dbReference type="SUPFAM" id="SSF46929">
    <property type="entry name" value="DNA helicase RuvA subunit, C-terminal domain"/>
    <property type="match status" value="1"/>
</dbReference>
<dbReference type="Pfam" id="PF14520">
    <property type="entry name" value="HHH_5"/>
    <property type="match status" value="1"/>
</dbReference>
<dbReference type="InterPro" id="IPR000085">
    <property type="entry name" value="RuvA"/>
</dbReference>
<dbReference type="EMBL" id="CAEZVM010000012">
    <property type="protein sequence ID" value="CAB4629534.1"/>
    <property type="molecule type" value="Genomic_DNA"/>
</dbReference>
<dbReference type="HAMAP" id="MF_00031">
    <property type="entry name" value="DNA_HJ_migration_RuvA"/>
    <property type="match status" value="1"/>
</dbReference>
<feature type="domain" description="Helix-hairpin-helix DNA-binding motif class 1" evidence="5">
    <location>
        <begin position="107"/>
        <end position="126"/>
    </location>
</feature>
<accession>A0A6J6IYQ3</accession>
<keyword evidence="2" id="KW-0227">DNA damage</keyword>
<dbReference type="Gene3D" id="2.40.50.140">
    <property type="entry name" value="Nucleic acid-binding proteins"/>
    <property type="match status" value="1"/>
</dbReference>
<dbReference type="Gene3D" id="1.10.150.20">
    <property type="entry name" value="5' to 3' exonuclease, C-terminal subdomain"/>
    <property type="match status" value="1"/>
</dbReference>
<proteinExistence type="inferred from homology"/>
<keyword evidence="3" id="KW-0238">DNA-binding</keyword>
<dbReference type="Gene3D" id="1.10.8.10">
    <property type="entry name" value="DNA helicase RuvA subunit, C-terminal domain"/>
    <property type="match status" value="1"/>
</dbReference>
<dbReference type="InterPro" id="IPR010994">
    <property type="entry name" value="RuvA_2-like"/>
</dbReference>
<evidence type="ECO:0000313" key="6">
    <source>
        <dbReference type="EMBL" id="CAB4629534.1"/>
    </source>
</evidence>
<dbReference type="NCBIfam" id="TIGR00084">
    <property type="entry name" value="ruvA"/>
    <property type="match status" value="1"/>
</dbReference>
<dbReference type="GO" id="GO:0003677">
    <property type="term" value="F:DNA binding"/>
    <property type="evidence" value="ECO:0007669"/>
    <property type="project" value="UniProtKB-KW"/>
</dbReference>
<keyword evidence="1" id="KW-0963">Cytoplasm</keyword>
<dbReference type="SUPFAM" id="SSF47781">
    <property type="entry name" value="RuvA domain 2-like"/>
    <property type="match status" value="1"/>
</dbReference>
<dbReference type="GO" id="GO:0006310">
    <property type="term" value="P:DNA recombination"/>
    <property type="evidence" value="ECO:0007669"/>
    <property type="project" value="InterPro"/>
</dbReference>
<dbReference type="GO" id="GO:0006281">
    <property type="term" value="P:DNA repair"/>
    <property type="evidence" value="ECO:0007669"/>
    <property type="project" value="UniProtKB-KW"/>
</dbReference>
<dbReference type="SMART" id="SM00278">
    <property type="entry name" value="HhH1"/>
    <property type="match status" value="2"/>
</dbReference>
<dbReference type="InterPro" id="IPR011114">
    <property type="entry name" value="RuvA_C"/>
</dbReference>
<dbReference type="SUPFAM" id="SSF50249">
    <property type="entry name" value="Nucleic acid-binding proteins"/>
    <property type="match status" value="1"/>
</dbReference>
<dbReference type="CDD" id="cd14332">
    <property type="entry name" value="UBA_RuvA_C"/>
    <property type="match status" value="1"/>
</dbReference>
<dbReference type="GO" id="GO:0009379">
    <property type="term" value="C:Holliday junction helicase complex"/>
    <property type="evidence" value="ECO:0007669"/>
    <property type="project" value="InterPro"/>
</dbReference>
<dbReference type="InterPro" id="IPR013849">
    <property type="entry name" value="DNA_helicase_Holl-junc_RuvA_I"/>
</dbReference>
<evidence type="ECO:0000256" key="1">
    <source>
        <dbReference type="ARBA" id="ARBA00022490"/>
    </source>
</evidence>
<evidence type="ECO:0000256" key="2">
    <source>
        <dbReference type="ARBA" id="ARBA00022763"/>
    </source>
</evidence>
<dbReference type="AlphaFoldDB" id="A0A6J6IYQ3"/>